<feature type="binding site" evidence="8">
    <location>
        <position position="136"/>
    </location>
    <ligand>
        <name>Zn(2+)</name>
        <dbReference type="ChEBI" id="CHEBI:29105"/>
    </ligand>
</feature>
<reference evidence="12 13" key="1">
    <citation type="submission" date="2016-11" db="EMBL/GenBank/DDBJ databases">
        <authorList>
            <person name="Jaros S."/>
            <person name="Januszkiewicz K."/>
            <person name="Wedrychowicz H."/>
        </authorList>
    </citation>
    <scope>NUCLEOTIDE SEQUENCE [LARGE SCALE GENOMIC DNA]</scope>
    <source>
        <strain evidence="12 13">DSM 46144</strain>
    </source>
</reference>
<dbReference type="GO" id="GO:0008270">
    <property type="term" value="F:zinc ion binding"/>
    <property type="evidence" value="ECO:0007669"/>
    <property type="project" value="InterPro"/>
</dbReference>
<evidence type="ECO:0000256" key="3">
    <source>
        <dbReference type="ARBA" id="ARBA00011956"/>
    </source>
</evidence>
<evidence type="ECO:0000256" key="4">
    <source>
        <dbReference type="ARBA" id="ARBA00022723"/>
    </source>
</evidence>
<evidence type="ECO:0000259" key="11">
    <source>
        <dbReference type="Pfam" id="PF20511"/>
    </source>
</evidence>
<gene>
    <name evidence="12" type="ORF">SAMN05443668_105393</name>
</gene>
<dbReference type="PANTHER" id="PTHR10309">
    <property type="entry name" value="MANNOSE-6-PHOSPHATE ISOMERASE"/>
    <property type="match status" value="1"/>
</dbReference>
<evidence type="ECO:0000256" key="5">
    <source>
        <dbReference type="ARBA" id="ARBA00022833"/>
    </source>
</evidence>
<dbReference type="Pfam" id="PF20511">
    <property type="entry name" value="PMI_typeI_cat"/>
    <property type="match status" value="1"/>
</dbReference>
<dbReference type="SUPFAM" id="SSF51182">
    <property type="entry name" value="RmlC-like cupins"/>
    <property type="match status" value="1"/>
</dbReference>
<dbReference type="Gene3D" id="2.60.120.10">
    <property type="entry name" value="Jelly Rolls"/>
    <property type="match status" value="2"/>
</dbReference>
<dbReference type="InterPro" id="IPR001250">
    <property type="entry name" value="Man6P_Isoase-1"/>
</dbReference>
<dbReference type="EC" id="5.3.1.8" evidence="3"/>
<sequence>MATPMELLTNTIRTYAWGSTSAIAGVQGRAVPSPEPEAELWMGGHPSAPSRLTRGGVEYGLDALVAADPAGELGPAAALGARVPFLLKLLAAETPLSLQAHPSEEQAQAGFAAAEAAGLALGDPRRSYVDPHHKPELICAVGEFSALCGFRPVERSVEVLTPVVGAVPALKPLLDALRLTPDGGGLRTFVAGLFGLPDADQVAVAFADACRAAQSSGEAPDYELAVSLADKYPGDIGVVLALLLNHLVLAPGEAMFLPAGVLHAYLHGVGVEVMACSDNVLRGGLTPKHVDVSELLRVVRFEVMPARPFPAEEPAPGVQVWNPPVPEFALTRVALDLAGGRASLAADGPRILFCLDGTVTVDDGTGPVELRGGQAGYVPAGRREVVLTGTGTLFHATTA</sequence>
<accession>A0A1M7QU51</accession>
<dbReference type="InterPro" id="IPR046457">
    <property type="entry name" value="PMI_typeI_cat"/>
</dbReference>
<dbReference type="CDD" id="cd07011">
    <property type="entry name" value="cupin_PMI_type_I_N"/>
    <property type="match status" value="1"/>
</dbReference>
<evidence type="ECO:0000256" key="1">
    <source>
        <dbReference type="ARBA" id="ARBA00000757"/>
    </source>
</evidence>
<protein>
    <recommendedName>
        <fullName evidence="3">mannose-6-phosphate isomerase</fullName>
        <ecNumber evidence="3">5.3.1.8</ecNumber>
    </recommendedName>
</protein>
<dbReference type="GO" id="GO:0009298">
    <property type="term" value="P:GDP-mannose biosynthetic process"/>
    <property type="evidence" value="ECO:0007669"/>
    <property type="project" value="InterPro"/>
</dbReference>
<evidence type="ECO:0000313" key="13">
    <source>
        <dbReference type="Proteomes" id="UP000184440"/>
    </source>
</evidence>
<dbReference type="AlphaFoldDB" id="A0A1M7QU51"/>
<keyword evidence="4 8" id="KW-0479">Metal-binding</keyword>
<feature type="domain" description="Phosphomannose isomerase type I catalytic" evidence="11">
    <location>
        <begin position="8"/>
        <end position="153"/>
    </location>
</feature>
<dbReference type="Proteomes" id="UP000184440">
    <property type="component" value="Unassembled WGS sequence"/>
</dbReference>
<feature type="binding site" evidence="8">
    <location>
        <position position="99"/>
    </location>
    <ligand>
        <name>Zn(2+)</name>
        <dbReference type="ChEBI" id="CHEBI:29105"/>
    </ligand>
</feature>
<feature type="active site" evidence="7">
    <location>
        <position position="282"/>
    </location>
</feature>
<dbReference type="NCBIfam" id="TIGR00218">
    <property type="entry name" value="manA"/>
    <property type="match status" value="1"/>
</dbReference>
<keyword evidence="13" id="KW-1185">Reference proteome</keyword>
<evidence type="ECO:0000256" key="7">
    <source>
        <dbReference type="PIRSR" id="PIRSR001480-1"/>
    </source>
</evidence>
<dbReference type="InterPro" id="IPR011051">
    <property type="entry name" value="RmlC_Cupin_sf"/>
</dbReference>
<dbReference type="PANTHER" id="PTHR10309:SF0">
    <property type="entry name" value="MANNOSE-6-PHOSPHATE ISOMERASE"/>
    <property type="match status" value="1"/>
</dbReference>
<feature type="domain" description="Phosphomannose isomerase type I C-terminal" evidence="10">
    <location>
        <begin position="322"/>
        <end position="361"/>
    </location>
</feature>
<dbReference type="InterPro" id="IPR046456">
    <property type="entry name" value="PMI_typeI_C"/>
</dbReference>
<comment type="catalytic activity">
    <reaction evidence="1">
        <text>D-mannose 6-phosphate = D-fructose 6-phosphate</text>
        <dbReference type="Rhea" id="RHEA:12356"/>
        <dbReference type="ChEBI" id="CHEBI:58735"/>
        <dbReference type="ChEBI" id="CHEBI:61527"/>
        <dbReference type="EC" id="5.3.1.8"/>
    </reaction>
</comment>
<dbReference type="STRING" id="134849.SAMN05443668_105393"/>
<dbReference type="EMBL" id="FRCS01000005">
    <property type="protein sequence ID" value="SHN35417.1"/>
    <property type="molecule type" value="Genomic_DNA"/>
</dbReference>
<comment type="cofactor">
    <cofactor evidence="8">
        <name>Zn(2+)</name>
        <dbReference type="ChEBI" id="CHEBI:29105"/>
    </cofactor>
    <text evidence="8">Binds 1 zinc ion per subunit.</text>
</comment>
<dbReference type="PRINTS" id="PR00714">
    <property type="entry name" value="MAN6PISMRASE"/>
</dbReference>
<evidence type="ECO:0000256" key="8">
    <source>
        <dbReference type="PIRSR" id="PIRSR001480-2"/>
    </source>
</evidence>
<evidence type="ECO:0000256" key="9">
    <source>
        <dbReference type="RuleBase" id="RU004189"/>
    </source>
</evidence>
<dbReference type="Gene3D" id="1.10.441.10">
    <property type="entry name" value="Phosphomannose Isomerase, domain 2"/>
    <property type="match status" value="1"/>
</dbReference>
<dbReference type="InterPro" id="IPR014710">
    <property type="entry name" value="RmlC-like_jellyroll"/>
</dbReference>
<dbReference type="Pfam" id="PF01238">
    <property type="entry name" value="PMI_typeI_C"/>
    <property type="match status" value="1"/>
</dbReference>
<dbReference type="GO" id="GO:0005829">
    <property type="term" value="C:cytosol"/>
    <property type="evidence" value="ECO:0007669"/>
    <property type="project" value="TreeGrafter"/>
</dbReference>
<dbReference type="GO" id="GO:0005975">
    <property type="term" value="P:carbohydrate metabolic process"/>
    <property type="evidence" value="ECO:0007669"/>
    <property type="project" value="InterPro"/>
</dbReference>
<keyword evidence="5 8" id="KW-0862">Zinc</keyword>
<evidence type="ECO:0000256" key="6">
    <source>
        <dbReference type="ARBA" id="ARBA00023235"/>
    </source>
</evidence>
<evidence type="ECO:0000259" key="10">
    <source>
        <dbReference type="Pfam" id="PF01238"/>
    </source>
</evidence>
<organism evidence="12 13">
    <name type="scientific">Cryptosporangium aurantiacum</name>
    <dbReference type="NCBI Taxonomy" id="134849"/>
    <lineage>
        <taxon>Bacteria</taxon>
        <taxon>Bacillati</taxon>
        <taxon>Actinomycetota</taxon>
        <taxon>Actinomycetes</taxon>
        <taxon>Cryptosporangiales</taxon>
        <taxon>Cryptosporangiaceae</taxon>
        <taxon>Cryptosporangium</taxon>
    </lineage>
</organism>
<feature type="binding site" evidence="8">
    <location>
        <position position="263"/>
    </location>
    <ligand>
        <name>Zn(2+)</name>
        <dbReference type="ChEBI" id="CHEBI:29105"/>
    </ligand>
</feature>
<name>A0A1M7QU51_9ACTN</name>
<dbReference type="GO" id="GO:0004476">
    <property type="term" value="F:mannose-6-phosphate isomerase activity"/>
    <property type="evidence" value="ECO:0007669"/>
    <property type="project" value="UniProtKB-EC"/>
</dbReference>
<evidence type="ECO:0000256" key="2">
    <source>
        <dbReference type="ARBA" id="ARBA00010772"/>
    </source>
</evidence>
<keyword evidence="6 12" id="KW-0413">Isomerase</keyword>
<feature type="binding site" evidence="8">
    <location>
        <position position="101"/>
    </location>
    <ligand>
        <name>Zn(2+)</name>
        <dbReference type="ChEBI" id="CHEBI:29105"/>
    </ligand>
</feature>
<proteinExistence type="inferred from homology"/>
<comment type="similarity">
    <text evidence="2 9">Belongs to the mannose-6-phosphate isomerase type 1 family.</text>
</comment>
<dbReference type="InterPro" id="IPR016305">
    <property type="entry name" value="Mannose-6-P_Isomerase"/>
</dbReference>
<evidence type="ECO:0000313" key="12">
    <source>
        <dbReference type="EMBL" id="SHN35417.1"/>
    </source>
</evidence>
<dbReference type="PIRSF" id="PIRSF001480">
    <property type="entry name" value="Mannose-6-phosphate_isomerase"/>
    <property type="match status" value="1"/>
</dbReference>